<organism evidence="2 3">
    <name type="scientific">Pleuronectes platessa</name>
    <name type="common">European plaice</name>
    <dbReference type="NCBI Taxonomy" id="8262"/>
    <lineage>
        <taxon>Eukaryota</taxon>
        <taxon>Metazoa</taxon>
        <taxon>Chordata</taxon>
        <taxon>Craniata</taxon>
        <taxon>Vertebrata</taxon>
        <taxon>Euteleostomi</taxon>
        <taxon>Actinopterygii</taxon>
        <taxon>Neopterygii</taxon>
        <taxon>Teleostei</taxon>
        <taxon>Neoteleostei</taxon>
        <taxon>Acanthomorphata</taxon>
        <taxon>Carangaria</taxon>
        <taxon>Pleuronectiformes</taxon>
        <taxon>Pleuronectoidei</taxon>
        <taxon>Pleuronectidae</taxon>
        <taxon>Pleuronectes</taxon>
    </lineage>
</organism>
<sequence>MRGEERQSRGRGGLASCLVTEAEGAEGEKVKKGEKTRKRRRRRRMKRRAAARFTASESKGKHHKQPATLTPTDISQSPINLLVFGLWEEAGENPSRHEENVHTPQRKTHFQGDTSAGARGESESSSTSGDMSVPRDRCRQGFLLFYLPDENESLFFPSLLAGFDR</sequence>
<proteinExistence type="predicted"/>
<dbReference type="Proteomes" id="UP001153269">
    <property type="component" value="Unassembled WGS sequence"/>
</dbReference>
<feature type="region of interest" description="Disordered" evidence="1">
    <location>
        <begin position="22"/>
        <end position="74"/>
    </location>
</feature>
<evidence type="ECO:0000256" key="1">
    <source>
        <dbReference type="SAM" id="MobiDB-lite"/>
    </source>
</evidence>
<reference evidence="2" key="1">
    <citation type="submission" date="2020-03" db="EMBL/GenBank/DDBJ databases">
        <authorList>
            <person name="Weist P."/>
        </authorList>
    </citation>
    <scope>NUCLEOTIDE SEQUENCE</scope>
</reference>
<evidence type="ECO:0000313" key="3">
    <source>
        <dbReference type="Proteomes" id="UP001153269"/>
    </source>
</evidence>
<feature type="region of interest" description="Disordered" evidence="1">
    <location>
        <begin position="92"/>
        <end position="135"/>
    </location>
</feature>
<dbReference type="AlphaFoldDB" id="A0A9N7Z1U5"/>
<protein>
    <submittedName>
        <fullName evidence="2">Uncharacterized protein</fullName>
    </submittedName>
</protein>
<dbReference type="EMBL" id="CADEAL010004135">
    <property type="protein sequence ID" value="CAB1452578.1"/>
    <property type="molecule type" value="Genomic_DNA"/>
</dbReference>
<feature type="compositionally biased region" description="Basic residues" evidence="1">
    <location>
        <begin position="34"/>
        <end position="50"/>
    </location>
</feature>
<name>A0A9N7Z1U5_PLEPL</name>
<keyword evidence="3" id="KW-1185">Reference proteome</keyword>
<evidence type="ECO:0000313" key="2">
    <source>
        <dbReference type="EMBL" id="CAB1452578.1"/>
    </source>
</evidence>
<comment type="caution">
    <text evidence="2">The sequence shown here is derived from an EMBL/GenBank/DDBJ whole genome shotgun (WGS) entry which is preliminary data.</text>
</comment>
<accession>A0A9N7Z1U5</accession>
<gene>
    <name evidence="2" type="ORF">PLEPLA_LOCUS40328</name>
</gene>
<feature type="compositionally biased region" description="Low complexity" evidence="1">
    <location>
        <begin position="114"/>
        <end position="128"/>
    </location>
</feature>